<evidence type="ECO:0000256" key="6">
    <source>
        <dbReference type="ARBA" id="ARBA00023235"/>
    </source>
</evidence>
<dbReference type="SUPFAM" id="SSF55869">
    <property type="entry name" value="DNA topoisomerase I domain"/>
    <property type="match status" value="1"/>
</dbReference>
<keyword evidence="5" id="KW-0238">DNA-binding</keyword>
<dbReference type="RefSeq" id="WP_103940746.1">
    <property type="nucleotide sequence ID" value="NZ_FNVO01000012.1"/>
</dbReference>
<dbReference type="PANTHER" id="PTHR10290:SF3">
    <property type="entry name" value="DNA TOPOISOMERASE 1"/>
    <property type="match status" value="1"/>
</dbReference>
<reference evidence="10" key="1">
    <citation type="submission" date="2016-10" db="EMBL/GenBank/DDBJ databases">
        <authorList>
            <person name="Varghese N."/>
            <person name="Submissions S."/>
        </authorList>
    </citation>
    <scope>NUCLEOTIDE SEQUENCE [LARGE SCALE GENOMIC DNA]</scope>
    <source>
        <strain evidence="10">DSM 43163</strain>
    </source>
</reference>
<dbReference type="Proteomes" id="UP000236723">
    <property type="component" value="Unassembled WGS sequence"/>
</dbReference>
<gene>
    <name evidence="9" type="ORF">SAMN04489712_112166</name>
</gene>
<sequence>MELQRSDPAEPGISRRRCGRGFRYLGPDGRPVGPAEVARIKDLVIPPAWQDVWICPDPDGHIQATGTDAAGRRQYLYHPQWRVQRDREKHDRVLDFAEALPRVRKQVTEHLTGRDFTRERVLAAAVRLIDLGFFRAGGEEYAEENGTYGMATVLREHVTCRRGGEVIFEYPAKGAKDRYQAVAEEDVCKVVSGLKRRRDDGPELLAYRTPGGWHDVTAGDINEYLREISGGDFTAKDFRTWHATVLAAVGLAVSTPAATSESARKRAVSRVVQEVADYLGNTPAVARASYIDPRVIELYERNVTIAPALTELGHDADFGELATQGRAETAVLKMLRRHQNDSP</sequence>
<dbReference type="InterPro" id="IPR001631">
    <property type="entry name" value="TopoI"/>
</dbReference>
<evidence type="ECO:0000259" key="7">
    <source>
        <dbReference type="Pfam" id="PF01028"/>
    </source>
</evidence>
<protein>
    <recommendedName>
        <fullName evidence="3">DNA topoisomerase</fullName>
        <ecNumber evidence="3">5.6.2.1</ecNumber>
    </recommendedName>
</protein>
<evidence type="ECO:0000256" key="1">
    <source>
        <dbReference type="ARBA" id="ARBA00000213"/>
    </source>
</evidence>
<dbReference type="AlphaFoldDB" id="A0A1H6D1J1"/>
<evidence type="ECO:0000313" key="9">
    <source>
        <dbReference type="EMBL" id="SEG79087.1"/>
    </source>
</evidence>
<evidence type="ECO:0000256" key="3">
    <source>
        <dbReference type="ARBA" id="ARBA00012891"/>
    </source>
</evidence>
<dbReference type="Pfam" id="PF01028">
    <property type="entry name" value="Topoisom_I"/>
    <property type="match status" value="1"/>
</dbReference>
<dbReference type="EC" id="5.6.2.1" evidence="3"/>
<evidence type="ECO:0000256" key="5">
    <source>
        <dbReference type="ARBA" id="ARBA00023125"/>
    </source>
</evidence>
<dbReference type="InterPro" id="IPR049331">
    <property type="entry name" value="Top1B_N_bact"/>
</dbReference>
<keyword evidence="6 9" id="KW-0413">Isomerase</keyword>
<dbReference type="InterPro" id="IPR013500">
    <property type="entry name" value="TopoI_cat_euk"/>
</dbReference>
<dbReference type="OrthoDB" id="9778962at2"/>
<feature type="domain" description="DNA topoisomerase I catalytic core eukaryotic-type" evidence="7">
    <location>
        <begin position="80"/>
        <end position="288"/>
    </location>
</feature>
<dbReference type="GO" id="GO:0003677">
    <property type="term" value="F:DNA binding"/>
    <property type="evidence" value="ECO:0007669"/>
    <property type="project" value="UniProtKB-KW"/>
</dbReference>
<dbReference type="GO" id="GO:0003917">
    <property type="term" value="F:DNA topoisomerase type I (single strand cut, ATP-independent) activity"/>
    <property type="evidence" value="ECO:0007669"/>
    <property type="project" value="UniProtKB-EC"/>
</dbReference>
<dbReference type="Gene3D" id="3.30.66.10">
    <property type="entry name" value="DNA topoisomerase I domain"/>
    <property type="match status" value="1"/>
</dbReference>
<keyword evidence="10" id="KW-1185">Reference proteome</keyword>
<accession>A0A1H6D1J1</accession>
<dbReference type="SUPFAM" id="SSF56349">
    <property type="entry name" value="DNA breaking-rejoining enzymes"/>
    <property type="match status" value="1"/>
</dbReference>
<comment type="similarity">
    <text evidence="2">Belongs to the type IB topoisomerase family.</text>
</comment>
<dbReference type="PANTHER" id="PTHR10290">
    <property type="entry name" value="DNA TOPOISOMERASE I"/>
    <property type="match status" value="1"/>
</dbReference>
<keyword evidence="4" id="KW-0799">Topoisomerase</keyword>
<dbReference type="InterPro" id="IPR014711">
    <property type="entry name" value="TopoI_cat_a-hlx-sub_euk"/>
</dbReference>
<dbReference type="InterPro" id="IPR035447">
    <property type="entry name" value="DNA_topo_I_N_sf"/>
</dbReference>
<evidence type="ECO:0000256" key="2">
    <source>
        <dbReference type="ARBA" id="ARBA00006645"/>
    </source>
</evidence>
<dbReference type="InterPro" id="IPR011010">
    <property type="entry name" value="DNA_brk_join_enz"/>
</dbReference>
<dbReference type="PRINTS" id="PR00416">
    <property type="entry name" value="EUTPISMRASEI"/>
</dbReference>
<evidence type="ECO:0000313" key="10">
    <source>
        <dbReference type="Proteomes" id="UP000236723"/>
    </source>
</evidence>
<evidence type="ECO:0000259" key="8">
    <source>
        <dbReference type="Pfam" id="PF21338"/>
    </source>
</evidence>
<dbReference type="Pfam" id="PF21338">
    <property type="entry name" value="Top1B_N_bact"/>
    <property type="match status" value="1"/>
</dbReference>
<organism evidence="9 10">
    <name type="scientific">Thermomonospora echinospora</name>
    <dbReference type="NCBI Taxonomy" id="1992"/>
    <lineage>
        <taxon>Bacteria</taxon>
        <taxon>Bacillati</taxon>
        <taxon>Actinomycetota</taxon>
        <taxon>Actinomycetes</taxon>
        <taxon>Streptosporangiales</taxon>
        <taxon>Thermomonosporaceae</taxon>
        <taxon>Thermomonospora</taxon>
    </lineage>
</organism>
<dbReference type="InterPro" id="IPR051062">
    <property type="entry name" value="Topoisomerase_IB"/>
</dbReference>
<dbReference type="GO" id="GO:0006265">
    <property type="term" value="P:DNA topological change"/>
    <property type="evidence" value="ECO:0007669"/>
    <property type="project" value="InterPro"/>
</dbReference>
<name>A0A1H6D1J1_9ACTN</name>
<feature type="domain" description="DNA topoisomerase IB N-terminal" evidence="8">
    <location>
        <begin position="21"/>
        <end position="68"/>
    </location>
</feature>
<evidence type="ECO:0000256" key="4">
    <source>
        <dbReference type="ARBA" id="ARBA00023029"/>
    </source>
</evidence>
<comment type="catalytic activity">
    <reaction evidence="1">
        <text>ATP-independent breakage of single-stranded DNA, followed by passage and rejoining.</text>
        <dbReference type="EC" id="5.6.2.1"/>
    </reaction>
</comment>
<dbReference type="EMBL" id="FNVO01000012">
    <property type="protein sequence ID" value="SEG79087.1"/>
    <property type="molecule type" value="Genomic_DNA"/>
</dbReference>
<proteinExistence type="inferred from homology"/>
<dbReference type="PROSITE" id="PS52038">
    <property type="entry name" value="TOPO_IB_2"/>
    <property type="match status" value="1"/>
</dbReference>
<dbReference type="Gene3D" id="3.90.15.10">
    <property type="entry name" value="Topoisomerase I, Chain A, domain 3"/>
    <property type="match status" value="1"/>
</dbReference>
<dbReference type="Gene3D" id="1.10.132.120">
    <property type="match status" value="1"/>
</dbReference>